<keyword evidence="1" id="KW-0812">Transmembrane</keyword>
<dbReference type="Pfam" id="PF06127">
    <property type="entry name" value="Mpo1-like"/>
    <property type="match status" value="1"/>
</dbReference>
<dbReference type="GO" id="GO:0016020">
    <property type="term" value="C:membrane"/>
    <property type="evidence" value="ECO:0007669"/>
    <property type="project" value="GOC"/>
</dbReference>
<keyword evidence="1" id="KW-1133">Transmembrane helix</keyword>
<name>F4QFC3_CACFS</name>
<accession>F4QFC3</accession>
<protein>
    <recommendedName>
        <fullName evidence="4">Transmembrane protein</fullName>
    </recommendedName>
</protein>
<evidence type="ECO:0008006" key="4">
    <source>
        <dbReference type="Google" id="ProtNLM"/>
    </source>
</evidence>
<keyword evidence="3" id="KW-1185">Reference proteome</keyword>
<gene>
    <name evidence="2" type="ORF">DFA_11191</name>
</gene>
<evidence type="ECO:0000313" key="2">
    <source>
        <dbReference type="EMBL" id="EGG13430.1"/>
    </source>
</evidence>
<dbReference type="Proteomes" id="UP000007797">
    <property type="component" value="Unassembled WGS sequence"/>
</dbReference>
<evidence type="ECO:0000256" key="1">
    <source>
        <dbReference type="SAM" id="Phobius"/>
    </source>
</evidence>
<feature type="transmembrane region" description="Helical" evidence="1">
    <location>
        <begin position="47"/>
        <end position="65"/>
    </location>
</feature>
<dbReference type="InterPro" id="IPR009305">
    <property type="entry name" value="Mpo1-like"/>
</dbReference>
<dbReference type="OrthoDB" id="2124888at2759"/>
<dbReference type="GeneID" id="14866220"/>
<dbReference type="KEGG" id="dfa:DFA_11191"/>
<dbReference type="PANTHER" id="PTHR28026">
    <property type="entry name" value="DUF962 DOMAIN PROTEIN (AFU_ORTHOLOGUE AFUA_8G05310)"/>
    <property type="match status" value="1"/>
</dbReference>
<reference evidence="3" key="1">
    <citation type="journal article" date="2011" name="Genome Res.">
        <title>Phylogeny-wide analysis of social amoeba genomes highlights ancient origins for complex intercellular communication.</title>
        <authorList>
            <person name="Heidel A.J."/>
            <person name="Lawal H.M."/>
            <person name="Felder M."/>
            <person name="Schilde C."/>
            <person name="Helps N.R."/>
            <person name="Tunggal B."/>
            <person name="Rivero F."/>
            <person name="John U."/>
            <person name="Schleicher M."/>
            <person name="Eichinger L."/>
            <person name="Platzer M."/>
            <person name="Noegel A.A."/>
            <person name="Schaap P."/>
            <person name="Gloeckner G."/>
        </authorList>
    </citation>
    <scope>NUCLEOTIDE SEQUENCE [LARGE SCALE GENOMIC DNA]</scope>
    <source>
        <strain evidence="3">SH3</strain>
    </source>
</reference>
<feature type="transmembrane region" description="Helical" evidence="1">
    <location>
        <begin position="132"/>
        <end position="152"/>
    </location>
</feature>
<sequence>MALFNLVDQASNYGAYHNNTIAIIFLNYLAIPDAIVPLVTKLNTLSPYLPLTIGTPIAIVLSLYYCILNVQVGLVATAWIMAANYLAVYTEQQLGADTLKFALIVHIASWVFQFIGHGAFEGRRPALLDNIFQVFIAPFFVTLELLFAFGLMSKTRVAVDRNIIQKIQSIKKNK</sequence>
<dbReference type="GO" id="GO:0005783">
    <property type="term" value="C:endoplasmic reticulum"/>
    <property type="evidence" value="ECO:0007669"/>
    <property type="project" value="TreeGrafter"/>
</dbReference>
<dbReference type="PANTHER" id="PTHR28026:SF9">
    <property type="entry name" value="2-HYDROXY-PALMITIC ACID DIOXYGENASE MPO1"/>
    <property type="match status" value="1"/>
</dbReference>
<feature type="transmembrane region" description="Helical" evidence="1">
    <location>
        <begin position="20"/>
        <end position="40"/>
    </location>
</feature>
<dbReference type="OMA" id="ETHFAFY"/>
<dbReference type="RefSeq" id="XP_004350134.1">
    <property type="nucleotide sequence ID" value="XM_004350084.1"/>
</dbReference>
<dbReference type="GO" id="GO:0046521">
    <property type="term" value="P:sphingoid catabolic process"/>
    <property type="evidence" value="ECO:0007669"/>
    <property type="project" value="TreeGrafter"/>
</dbReference>
<feature type="transmembrane region" description="Helical" evidence="1">
    <location>
        <begin position="71"/>
        <end position="89"/>
    </location>
</feature>
<dbReference type="EMBL" id="GL883029">
    <property type="protein sequence ID" value="EGG13430.1"/>
    <property type="molecule type" value="Genomic_DNA"/>
</dbReference>
<organism evidence="2 3">
    <name type="scientific">Cavenderia fasciculata</name>
    <name type="common">Slime mold</name>
    <name type="synonym">Dictyostelium fasciculatum</name>
    <dbReference type="NCBI Taxonomy" id="261658"/>
    <lineage>
        <taxon>Eukaryota</taxon>
        <taxon>Amoebozoa</taxon>
        <taxon>Evosea</taxon>
        <taxon>Eumycetozoa</taxon>
        <taxon>Dictyostelia</taxon>
        <taxon>Acytosteliales</taxon>
        <taxon>Cavenderiaceae</taxon>
        <taxon>Cavenderia</taxon>
    </lineage>
</organism>
<evidence type="ECO:0000313" key="3">
    <source>
        <dbReference type="Proteomes" id="UP000007797"/>
    </source>
</evidence>
<keyword evidence="1" id="KW-0472">Membrane</keyword>
<proteinExistence type="predicted"/>
<dbReference type="AlphaFoldDB" id="F4QFC3"/>
<feature type="transmembrane region" description="Helical" evidence="1">
    <location>
        <begin position="101"/>
        <end position="120"/>
    </location>
</feature>